<evidence type="ECO:0000256" key="1">
    <source>
        <dbReference type="ARBA" id="ARBA00004781"/>
    </source>
</evidence>
<comment type="similarity">
    <text evidence="2 6">Belongs to the dTDP-4-dehydrorhamnose reductase family.</text>
</comment>
<name>A0ABS7EQ77_9FLAO</name>
<reference evidence="8 9" key="1">
    <citation type="submission" date="2021-08" db="EMBL/GenBank/DDBJ databases">
        <title>Muricauda profundi sp. nov., a marine bacterium isolated from deep seawater of the Mariana Trench.</title>
        <authorList>
            <person name="Wei Y."/>
        </authorList>
    </citation>
    <scope>NUCLEOTIDE SEQUENCE [LARGE SCALE GENOMIC DNA]</scope>
    <source>
        <strain evidence="8 9">W52</strain>
    </source>
</reference>
<keyword evidence="6 8" id="KW-0560">Oxidoreductase</keyword>
<keyword evidence="9" id="KW-1185">Reference proteome</keyword>
<dbReference type="InterPro" id="IPR005913">
    <property type="entry name" value="dTDP_dehydrorham_reduct"/>
</dbReference>
<evidence type="ECO:0000256" key="4">
    <source>
        <dbReference type="ARBA" id="ARBA00017099"/>
    </source>
</evidence>
<sequence>MIKILVTGSNGQLGKTLKELALGLENLSFYFKTSKELDITRVDQLLDTFEKEQYDFCINCAAYTNVEEAEKFPDLANQVNAEGVKNLAEVCKKQQTSLIHISTDYVFDGKKEGGYTVEDKTNPINVYGKSKLAGEKFIQQIQPNHYIIRTSWLYSKKYGHNFYLTILRKASEGTELRITDQQIGCPTDTITLARFILDEIVIAGDKPFGLYHVTDGRPMTWFDFAKKILEDNRLTEKAELVLDRNYRTFAARPKNSVLI</sequence>
<dbReference type="PANTHER" id="PTHR10491">
    <property type="entry name" value="DTDP-4-DEHYDRORHAMNOSE REDUCTASE"/>
    <property type="match status" value="1"/>
</dbReference>
<dbReference type="EMBL" id="JAHZSV010000003">
    <property type="protein sequence ID" value="MBW8198967.1"/>
    <property type="molecule type" value="Genomic_DNA"/>
</dbReference>
<evidence type="ECO:0000313" key="9">
    <source>
        <dbReference type="Proteomes" id="UP001196136"/>
    </source>
</evidence>
<evidence type="ECO:0000313" key="8">
    <source>
        <dbReference type="EMBL" id="MBW8198967.1"/>
    </source>
</evidence>
<dbReference type="Gene3D" id="3.90.25.10">
    <property type="entry name" value="UDP-galactose 4-epimerase, domain 1"/>
    <property type="match status" value="1"/>
</dbReference>
<comment type="pathway">
    <text evidence="1 6">Carbohydrate biosynthesis; dTDP-L-rhamnose biosynthesis.</text>
</comment>
<evidence type="ECO:0000256" key="6">
    <source>
        <dbReference type="RuleBase" id="RU364082"/>
    </source>
</evidence>
<dbReference type="CDD" id="cd05254">
    <property type="entry name" value="dTDP_HR_like_SDR_e"/>
    <property type="match status" value="1"/>
</dbReference>
<dbReference type="InterPro" id="IPR036291">
    <property type="entry name" value="NAD(P)-bd_dom_sf"/>
</dbReference>
<comment type="caution">
    <text evidence="8">The sequence shown here is derived from an EMBL/GenBank/DDBJ whole genome shotgun (WGS) entry which is preliminary data.</text>
</comment>
<evidence type="ECO:0000256" key="2">
    <source>
        <dbReference type="ARBA" id="ARBA00010944"/>
    </source>
</evidence>
<feature type="domain" description="RmlD-like substrate binding" evidence="7">
    <location>
        <begin position="3"/>
        <end position="258"/>
    </location>
</feature>
<dbReference type="Gene3D" id="3.40.50.720">
    <property type="entry name" value="NAD(P)-binding Rossmann-like Domain"/>
    <property type="match status" value="1"/>
</dbReference>
<dbReference type="GO" id="GO:0008831">
    <property type="term" value="F:dTDP-4-dehydrorhamnose reductase activity"/>
    <property type="evidence" value="ECO:0007669"/>
    <property type="project" value="UniProtKB-EC"/>
</dbReference>
<evidence type="ECO:0000259" key="7">
    <source>
        <dbReference type="Pfam" id="PF04321"/>
    </source>
</evidence>
<gene>
    <name evidence="8" type="primary">rfbD</name>
    <name evidence="8" type="ORF">K1F36_03955</name>
</gene>
<comment type="catalytic activity">
    <reaction evidence="5">
        <text>dTDP-beta-L-rhamnose + NADP(+) = dTDP-4-dehydro-beta-L-rhamnose + NADPH + H(+)</text>
        <dbReference type="Rhea" id="RHEA:21796"/>
        <dbReference type="ChEBI" id="CHEBI:15378"/>
        <dbReference type="ChEBI" id="CHEBI:57510"/>
        <dbReference type="ChEBI" id="CHEBI:57783"/>
        <dbReference type="ChEBI" id="CHEBI:58349"/>
        <dbReference type="ChEBI" id="CHEBI:62830"/>
        <dbReference type="EC" id="1.1.1.133"/>
    </reaction>
</comment>
<dbReference type="Pfam" id="PF04321">
    <property type="entry name" value="RmlD_sub_bind"/>
    <property type="match status" value="1"/>
</dbReference>
<proteinExistence type="inferred from homology"/>
<dbReference type="NCBIfam" id="TIGR01214">
    <property type="entry name" value="rmlD"/>
    <property type="match status" value="1"/>
</dbReference>
<dbReference type="EC" id="1.1.1.133" evidence="3 6"/>
<evidence type="ECO:0000256" key="5">
    <source>
        <dbReference type="ARBA" id="ARBA00048200"/>
    </source>
</evidence>
<organism evidence="8 9">
    <name type="scientific">Flagellimonas abyssi</name>
    <dbReference type="NCBI Taxonomy" id="2864871"/>
    <lineage>
        <taxon>Bacteria</taxon>
        <taxon>Pseudomonadati</taxon>
        <taxon>Bacteroidota</taxon>
        <taxon>Flavobacteriia</taxon>
        <taxon>Flavobacteriales</taxon>
        <taxon>Flavobacteriaceae</taxon>
        <taxon>Flagellimonas</taxon>
    </lineage>
</organism>
<comment type="function">
    <text evidence="6">Catalyzes the reduction of dTDP-6-deoxy-L-lyxo-4-hexulose to yield dTDP-L-rhamnose.</text>
</comment>
<dbReference type="InterPro" id="IPR029903">
    <property type="entry name" value="RmlD-like-bd"/>
</dbReference>
<dbReference type="Proteomes" id="UP001196136">
    <property type="component" value="Unassembled WGS sequence"/>
</dbReference>
<dbReference type="PANTHER" id="PTHR10491:SF4">
    <property type="entry name" value="METHIONINE ADENOSYLTRANSFERASE 2 SUBUNIT BETA"/>
    <property type="match status" value="1"/>
</dbReference>
<dbReference type="SUPFAM" id="SSF51735">
    <property type="entry name" value="NAD(P)-binding Rossmann-fold domains"/>
    <property type="match status" value="1"/>
</dbReference>
<keyword evidence="6" id="KW-0521">NADP</keyword>
<protein>
    <recommendedName>
        <fullName evidence="4 6">dTDP-4-dehydrorhamnose reductase</fullName>
        <ecNumber evidence="3 6">1.1.1.133</ecNumber>
    </recommendedName>
</protein>
<dbReference type="RefSeq" id="WP_220112636.1">
    <property type="nucleotide sequence ID" value="NZ_JAHZSV010000003.1"/>
</dbReference>
<evidence type="ECO:0000256" key="3">
    <source>
        <dbReference type="ARBA" id="ARBA00012929"/>
    </source>
</evidence>
<accession>A0ABS7EQ77</accession>